<evidence type="ECO:0000259" key="12">
    <source>
        <dbReference type="Pfam" id="PF13206"/>
    </source>
</evidence>
<dbReference type="EMBL" id="AC159427">
    <property type="protein sequence ID" value="AAX69991.1"/>
    <property type="molecule type" value="Genomic_DNA"/>
</dbReference>
<dbReference type="InterPro" id="IPR025932">
    <property type="entry name" value="Trypano_VSG_B_N_dom"/>
</dbReference>
<evidence type="ECO:0000256" key="8">
    <source>
        <dbReference type="ARBA" id="ARBA00023288"/>
    </source>
</evidence>
<evidence type="ECO:0000259" key="11">
    <source>
        <dbReference type="Pfam" id="PF10659"/>
    </source>
</evidence>
<evidence type="ECO:0000256" key="9">
    <source>
        <dbReference type="SAM" id="MobiDB-lite"/>
    </source>
</evidence>
<feature type="domain" description="Trypanosome variant surface glycoprotein B-type N-terminal" evidence="12">
    <location>
        <begin position="8"/>
        <end position="372"/>
    </location>
</feature>
<name>Q57WM8_9TRYP</name>
<feature type="compositionally biased region" description="Basic and acidic residues" evidence="9">
    <location>
        <begin position="408"/>
        <end position="422"/>
    </location>
</feature>
<dbReference type="VEuPathDB" id="TriTrypDB:Tb08.27P2.240"/>
<organism evidence="13">
    <name type="scientific">Trypanosoma brucei</name>
    <dbReference type="NCBI Taxonomy" id="5691"/>
    <lineage>
        <taxon>Eukaryota</taxon>
        <taxon>Discoba</taxon>
        <taxon>Euglenozoa</taxon>
        <taxon>Kinetoplastea</taxon>
        <taxon>Metakinetoplastina</taxon>
        <taxon>Trypanosomatida</taxon>
        <taxon>Trypanosomatidae</taxon>
        <taxon>Trypanosoma</taxon>
    </lineage>
</organism>
<dbReference type="Pfam" id="PF13206">
    <property type="entry name" value="VSG_B"/>
    <property type="match status" value="1"/>
</dbReference>
<dbReference type="VEuPathDB" id="TriTrypDB:Tb1125.Tb08.27P2.240"/>
<feature type="region of interest" description="Disordered" evidence="9">
    <location>
        <begin position="447"/>
        <end position="475"/>
    </location>
</feature>
<feature type="region of interest" description="Disordered" evidence="9">
    <location>
        <begin position="75"/>
        <end position="97"/>
    </location>
</feature>
<evidence type="ECO:0000256" key="4">
    <source>
        <dbReference type="ARBA" id="ARBA00022622"/>
    </source>
</evidence>
<comment type="function">
    <text evidence="1">VSG forms a coat on the surface of the parasite. The trypanosome evades the immune response of the host by expressing a series of antigenically distinct VSGs from an estimated 1000 VSG genes.</text>
</comment>
<dbReference type="Pfam" id="PF10659">
    <property type="entry name" value="Trypan_glycop_C"/>
    <property type="match status" value="1"/>
</dbReference>
<evidence type="ECO:0000256" key="7">
    <source>
        <dbReference type="ARBA" id="ARBA00023180"/>
    </source>
</evidence>
<feature type="domain" description="Trypanosome variant surface glycoprotein C-terminal" evidence="11">
    <location>
        <begin position="412"/>
        <end position="529"/>
    </location>
</feature>
<dbReference type="AlphaFoldDB" id="Q57WM8"/>
<protein>
    <submittedName>
        <fullName evidence="13">Variant surface glycoprotein (VSG), putative</fullName>
    </submittedName>
</protein>
<keyword evidence="4" id="KW-0336">GPI-anchor</keyword>
<accession>Q57WM8</accession>
<evidence type="ECO:0000256" key="2">
    <source>
        <dbReference type="ARBA" id="ARBA00004609"/>
    </source>
</evidence>
<evidence type="ECO:0000256" key="3">
    <source>
        <dbReference type="ARBA" id="ARBA00022475"/>
    </source>
</evidence>
<feature type="compositionally biased region" description="Basic and acidic residues" evidence="9">
    <location>
        <begin position="81"/>
        <end position="97"/>
    </location>
</feature>
<dbReference type="GO" id="GO:0098552">
    <property type="term" value="C:side of membrane"/>
    <property type="evidence" value="ECO:0007669"/>
    <property type="project" value="UniProtKB-KW"/>
</dbReference>
<reference evidence="13" key="1">
    <citation type="submission" date="2005-04" db="EMBL/GenBank/DDBJ databases">
        <authorList>
            <person name="Ghedin E."/>
            <person name="Blandin G."/>
            <person name="Bartholomeu D."/>
            <person name="Caler E."/>
            <person name="Haas B."/>
            <person name="Hannick L."/>
            <person name="Shallom J."/>
            <person name="Hou L."/>
            <person name="Djikeng A."/>
            <person name="Feldblyum T."/>
            <person name="Hostetler J."/>
            <person name="Johnson J."/>
            <person name="Jones K."/>
            <person name="Koo H.L."/>
            <person name="Larkin C."/>
            <person name="Pai G."/>
            <person name="Peterson J."/>
            <person name="Khalak H.G."/>
            <person name="Salzberg S."/>
            <person name="Simpson A.J."/>
            <person name="Tallon L."/>
            <person name="Van Aken S."/>
            <person name="Wanless D."/>
            <person name="White O."/>
            <person name="Wortman J."/>
            <person name="Fraser C.M."/>
            <person name="El-Sayed N.M.A."/>
        </authorList>
    </citation>
    <scope>NUCLEOTIDE SEQUENCE</scope>
    <source>
        <strain evidence="13">GUTat10.1</strain>
    </source>
</reference>
<dbReference type="VEuPathDB" id="TriTrypDB:Tb427_000018400"/>
<evidence type="ECO:0000256" key="10">
    <source>
        <dbReference type="SAM" id="SignalP"/>
    </source>
</evidence>
<evidence type="ECO:0000256" key="6">
    <source>
        <dbReference type="ARBA" id="ARBA00023136"/>
    </source>
</evidence>
<keyword evidence="5 10" id="KW-0732">Signal</keyword>
<dbReference type="InterPro" id="IPR019609">
    <property type="entry name" value="Variant_surf_glycoprt_trypan_C"/>
</dbReference>
<feature type="region of interest" description="Disordered" evidence="9">
    <location>
        <begin position="390"/>
        <end position="422"/>
    </location>
</feature>
<feature type="signal peptide" evidence="10">
    <location>
        <begin position="1"/>
        <end position="19"/>
    </location>
</feature>
<dbReference type="GO" id="GO:0005886">
    <property type="term" value="C:plasma membrane"/>
    <property type="evidence" value="ECO:0007669"/>
    <property type="project" value="UniProtKB-SubCell"/>
</dbReference>
<evidence type="ECO:0000313" key="13">
    <source>
        <dbReference type="EMBL" id="AAX69991.1"/>
    </source>
</evidence>
<evidence type="ECO:0000256" key="1">
    <source>
        <dbReference type="ARBA" id="ARBA00002523"/>
    </source>
</evidence>
<keyword evidence="6" id="KW-0472">Membrane</keyword>
<keyword evidence="7" id="KW-0325">Glycoprotein</keyword>
<keyword evidence="3" id="KW-1003">Cell membrane</keyword>
<keyword evidence="8" id="KW-0449">Lipoprotein</keyword>
<gene>
    <name evidence="13" type="ORF">Tb08.27P2.240</name>
</gene>
<comment type="subcellular location">
    <subcellularLocation>
        <location evidence="2">Cell membrane</location>
        <topology evidence="2">Lipid-anchor</topology>
        <topology evidence="2">GPI-anchor</topology>
    </subcellularLocation>
</comment>
<sequence>MQWIAAALLVISVRQHAEGAAENTNGAEFNILCKLVSMLDSEKIEDVKAAEIETDAQSAWTEIQHIYIMTENDTYYSEGSKGPDEDSDSDGKKRNERIQKWKEARETWAKADDPDQKGKKKYTRVSRLKLPQAVAAKLDSLYTQALKIDEKTTQKAQAISAEETKIRAAVRAALYGKTRQGTGTSFALPDDIDYGTDYAAACAGTAGPGKSLANDLMCLCSAGGQTGAASLKQCTTLTTSSFTDDGDSKSAFDAIYGKLKDLCRKQERTQELTPEGLTAGVAAFTSRLGATAHDTATDRGAYTFGRGSNTAAQCTGQSVDTTSCVNYNAVITASSGTTITAAIKWLGQISIAITSLETRRKLVREKEAQEARMISLHDSMQQLYEEAKNPQQLTANPDRKQQQTPPQKLKECEKYHNKSKECTDNGCKWKGTDEKTGTCEVDESKVTTQTNTGGTGGDGAPGAAATTGCAKHKNQPDCEKEKIGEKQNCAWRKGKDNEPDQDKEMCRNGSFLVNNKLVLSIDAAFVSLVAF</sequence>
<evidence type="ECO:0000256" key="5">
    <source>
        <dbReference type="ARBA" id="ARBA00022729"/>
    </source>
</evidence>
<feature type="chain" id="PRO_5004251282" evidence="10">
    <location>
        <begin position="20"/>
        <end position="531"/>
    </location>
</feature>
<proteinExistence type="predicted"/>